<name>A0A919XL38_9BACL</name>
<dbReference type="SUPFAM" id="SSF52096">
    <property type="entry name" value="ClpP/crotonase"/>
    <property type="match status" value="1"/>
</dbReference>
<dbReference type="CDD" id="cd07016">
    <property type="entry name" value="S14_ClpP_1"/>
    <property type="match status" value="1"/>
</dbReference>
<gene>
    <name evidence="7" type="ORF">J2TS6_48900</name>
</gene>
<keyword evidence="3" id="KW-0645">Protease</keyword>
<dbReference type="PRINTS" id="PR00127">
    <property type="entry name" value="CLPPROTEASEP"/>
</dbReference>
<evidence type="ECO:0000256" key="2">
    <source>
        <dbReference type="ARBA" id="ARBA00022490"/>
    </source>
</evidence>
<evidence type="ECO:0000256" key="4">
    <source>
        <dbReference type="ARBA" id="ARBA00022801"/>
    </source>
</evidence>
<accession>A0A919XL38</accession>
<evidence type="ECO:0000256" key="3">
    <source>
        <dbReference type="ARBA" id="ARBA00022670"/>
    </source>
</evidence>
<dbReference type="Gene3D" id="3.90.226.10">
    <property type="entry name" value="2-enoyl-CoA Hydratase, Chain A, domain 1"/>
    <property type="match status" value="1"/>
</dbReference>
<dbReference type="RefSeq" id="WP_052147181.1">
    <property type="nucleotide sequence ID" value="NZ_BORQ01000007.1"/>
</dbReference>
<keyword evidence="4" id="KW-0378">Hydrolase</keyword>
<dbReference type="EMBL" id="BORQ01000007">
    <property type="protein sequence ID" value="GIO33749.1"/>
    <property type="molecule type" value="Genomic_DNA"/>
</dbReference>
<keyword evidence="8" id="KW-1185">Reference proteome</keyword>
<dbReference type="NCBIfam" id="NF045542">
    <property type="entry name" value="Clp_rel_HeadMat"/>
    <property type="match status" value="1"/>
</dbReference>
<evidence type="ECO:0000313" key="8">
    <source>
        <dbReference type="Proteomes" id="UP000679779"/>
    </source>
</evidence>
<dbReference type="GO" id="GO:0006515">
    <property type="term" value="P:protein quality control for misfolded or incompletely synthesized proteins"/>
    <property type="evidence" value="ECO:0007669"/>
    <property type="project" value="TreeGrafter"/>
</dbReference>
<protein>
    <recommendedName>
        <fullName evidence="6">ATP-dependent Clp protease proteolytic subunit</fullName>
    </recommendedName>
</protein>
<proteinExistence type="inferred from homology"/>
<keyword evidence="2" id="KW-0963">Cytoplasm</keyword>
<dbReference type="InterPro" id="IPR001907">
    <property type="entry name" value="ClpP"/>
</dbReference>
<comment type="caution">
    <text evidence="7">The sequence shown here is derived from an EMBL/GenBank/DDBJ whole genome shotgun (WGS) entry which is preliminary data.</text>
</comment>
<reference evidence="7" key="1">
    <citation type="submission" date="2021-03" db="EMBL/GenBank/DDBJ databases">
        <title>Antimicrobial resistance genes in bacteria isolated from Japanese honey, and their potential for conferring macrolide and lincosamide resistance in the American foulbrood pathogen Paenibacillus larvae.</title>
        <authorList>
            <person name="Okamoto M."/>
            <person name="Kumagai M."/>
            <person name="Kanamori H."/>
            <person name="Takamatsu D."/>
        </authorList>
    </citation>
    <scope>NUCLEOTIDE SEQUENCE</scope>
    <source>
        <strain evidence="7">J2TS6</strain>
    </source>
</reference>
<organism evidence="7 8">
    <name type="scientific">Paenibacillus albilobatus</name>
    <dbReference type="NCBI Taxonomy" id="2716884"/>
    <lineage>
        <taxon>Bacteria</taxon>
        <taxon>Bacillati</taxon>
        <taxon>Bacillota</taxon>
        <taxon>Bacilli</taxon>
        <taxon>Bacillales</taxon>
        <taxon>Paenibacillaceae</taxon>
        <taxon>Paenibacillus</taxon>
    </lineage>
</organism>
<dbReference type="GO" id="GO:0004252">
    <property type="term" value="F:serine-type endopeptidase activity"/>
    <property type="evidence" value="ECO:0007669"/>
    <property type="project" value="InterPro"/>
</dbReference>
<dbReference type="GO" id="GO:0009368">
    <property type="term" value="C:endopeptidase Clp complex"/>
    <property type="evidence" value="ECO:0007669"/>
    <property type="project" value="TreeGrafter"/>
</dbReference>
<evidence type="ECO:0000256" key="1">
    <source>
        <dbReference type="ARBA" id="ARBA00007039"/>
    </source>
</evidence>
<comment type="similarity">
    <text evidence="1 6">Belongs to the peptidase S14 family.</text>
</comment>
<sequence>MPKKIKINGEIIGSDDAWIYDWLGIEYMTPAILDKRLEEAAGEDVELYINSPGGSVWHGSEMYTSLKEYPGKTIAKITGVAASAASFMAMGADEVHIAPTGEMMIHNAATGTWGDKNDHASNYNLLKSTDEGITNAYILKTGKTRDELLDLMNKTTWMNAQEAVKNGFADLIMFDEGKVLVTNSATPSGLSPDVVQRLKNKLLEEKGMTKTEPVAAARIQTEPTTTNDDKEGEKPMNFKELQEKHPDLVNEIMTSAINAERNRIAALNDLADAPGAAPFIKEAIKNGETAGDVAMKIIKASADRVKQEGTNRQKDSETSNVANVVSKQADPAANEAAEEAESIENMVKYATELINKKGGRI</sequence>
<evidence type="ECO:0000256" key="6">
    <source>
        <dbReference type="RuleBase" id="RU003567"/>
    </source>
</evidence>
<dbReference type="AlphaFoldDB" id="A0A919XL38"/>
<dbReference type="GO" id="GO:0051117">
    <property type="term" value="F:ATPase binding"/>
    <property type="evidence" value="ECO:0007669"/>
    <property type="project" value="TreeGrafter"/>
</dbReference>
<dbReference type="InterPro" id="IPR023562">
    <property type="entry name" value="ClpP/TepA"/>
</dbReference>
<dbReference type="InterPro" id="IPR029045">
    <property type="entry name" value="ClpP/crotonase-like_dom_sf"/>
</dbReference>
<dbReference type="GO" id="GO:0004176">
    <property type="term" value="F:ATP-dependent peptidase activity"/>
    <property type="evidence" value="ECO:0007669"/>
    <property type="project" value="InterPro"/>
</dbReference>
<dbReference type="Proteomes" id="UP000679779">
    <property type="component" value="Unassembled WGS sequence"/>
</dbReference>
<dbReference type="PANTHER" id="PTHR10381">
    <property type="entry name" value="ATP-DEPENDENT CLP PROTEASE PROTEOLYTIC SUBUNIT"/>
    <property type="match status" value="1"/>
</dbReference>
<evidence type="ECO:0000313" key="7">
    <source>
        <dbReference type="EMBL" id="GIO33749.1"/>
    </source>
</evidence>
<dbReference type="Pfam" id="PF00574">
    <property type="entry name" value="CLP_protease"/>
    <property type="match status" value="1"/>
</dbReference>
<evidence type="ECO:0000256" key="5">
    <source>
        <dbReference type="ARBA" id="ARBA00022825"/>
    </source>
</evidence>
<dbReference type="PANTHER" id="PTHR10381:SF70">
    <property type="entry name" value="ATP-DEPENDENT CLP PROTEASE PROTEOLYTIC SUBUNIT"/>
    <property type="match status" value="1"/>
</dbReference>
<keyword evidence="5" id="KW-0720">Serine protease</keyword>